<dbReference type="NCBIfam" id="TIGR03696">
    <property type="entry name" value="Rhs_assc_core"/>
    <property type="match status" value="1"/>
</dbReference>
<dbReference type="InterPro" id="IPR050708">
    <property type="entry name" value="T6SS_VgrG/RHS"/>
</dbReference>
<protein>
    <recommendedName>
        <fullName evidence="4">LamG-like jellyroll fold domain-containing protein</fullName>
    </recommendedName>
</protein>
<evidence type="ECO:0000256" key="1">
    <source>
        <dbReference type="SAM" id="MobiDB-lite"/>
    </source>
</evidence>
<reference evidence="2 3" key="1">
    <citation type="submission" date="2021-03" db="EMBL/GenBank/DDBJ databases">
        <title>Assistant Professor.</title>
        <authorList>
            <person name="Huq M.A."/>
        </authorList>
    </citation>
    <scope>NUCLEOTIDE SEQUENCE [LARGE SCALE GENOMIC DNA]</scope>
    <source>
        <strain evidence="2 3">MAH-29</strain>
    </source>
</reference>
<feature type="compositionally biased region" description="Polar residues" evidence="1">
    <location>
        <begin position="2937"/>
        <end position="2958"/>
    </location>
</feature>
<dbReference type="InterPro" id="IPR022385">
    <property type="entry name" value="Rhs_assc_core"/>
</dbReference>
<dbReference type="SUPFAM" id="SSF49899">
    <property type="entry name" value="Concanavalin A-like lectins/glucanases"/>
    <property type="match status" value="2"/>
</dbReference>
<dbReference type="InterPro" id="IPR013320">
    <property type="entry name" value="ConA-like_dom_sf"/>
</dbReference>
<gene>
    <name evidence="2" type="ORF">J7I42_27185</name>
</gene>
<keyword evidence="3" id="KW-1185">Reference proteome</keyword>
<dbReference type="EMBL" id="JAGHKO010000011">
    <property type="protein sequence ID" value="MBO9204000.1"/>
    <property type="molecule type" value="Genomic_DNA"/>
</dbReference>
<evidence type="ECO:0000313" key="2">
    <source>
        <dbReference type="EMBL" id="MBO9204000.1"/>
    </source>
</evidence>
<dbReference type="Gene3D" id="2.60.120.200">
    <property type="match status" value="2"/>
</dbReference>
<dbReference type="Gene3D" id="2.180.10.10">
    <property type="entry name" value="RHS repeat-associated core"/>
    <property type="match status" value="1"/>
</dbReference>
<proteinExistence type="predicted"/>
<name>A0ABS3Z1F7_9BACT</name>
<evidence type="ECO:0008006" key="4">
    <source>
        <dbReference type="Google" id="ProtNLM"/>
    </source>
</evidence>
<dbReference type="Proteomes" id="UP000677244">
    <property type="component" value="Unassembled WGS sequence"/>
</dbReference>
<organism evidence="2 3">
    <name type="scientific">Niastella soli</name>
    <dbReference type="NCBI Taxonomy" id="2821487"/>
    <lineage>
        <taxon>Bacteria</taxon>
        <taxon>Pseudomonadati</taxon>
        <taxon>Bacteroidota</taxon>
        <taxon>Chitinophagia</taxon>
        <taxon>Chitinophagales</taxon>
        <taxon>Chitinophagaceae</taxon>
        <taxon>Niastella</taxon>
    </lineage>
</organism>
<dbReference type="PANTHER" id="PTHR32305">
    <property type="match status" value="1"/>
</dbReference>
<dbReference type="Pfam" id="PF13385">
    <property type="entry name" value="Laminin_G_3"/>
    <property type="match status" value="1"/>
</dbReference>
<feature type="region of interest" description="Disordered" evidence="1">
    <location>
        <begin position="2937"/>
        <end position="2964"/>
    </location>
</feature>
<dbReference type="PANTHER" id="PTHR32305:SF15">
    <property type="entry name" value="PROTEIN RHSA-RELATED"/>
    <property type="match status" value="1"/>
</dbReference>
<sequence>MKRLLVLVILVCFPVSMLLAASESYIKILSGKLKQGDVCEVIDDKFRDLSLADWNNIQHLSVDNILSFELLFDTPEYFQDRTFTCTLNVSIKYFTSRDQVVPDEINNVDLVVKYQKGNNAVYPATAYYKFKNAFKVTVTVNSITSPEWGSALPGVFRLKNQILVERKYPFRGSVTGPLTTNLQNSNGNSNQLSVSWNTTQWGDPEEYDVEWTFIDAQSDNGKEIVNTYGSGQTLPESKATEWMVNNSSRVTVTTPTYTINLPYPNGYILVRVRGASYQAGTNLRLLGDWSYSSGPGGMAVCEPVTAHEASMNYQYTAAFAEEGKRKEVITYYDATLRNRQAVTLNNSDLTLIPNSTADERQETAVVAESIYDEMGRSAVSVLPAPTNSKSLNYYEKFNVNNSGEPFSHKDIKLRDNCNIDEPGMDPNFGASKYFSANNPFKADDHFYFTKYVPDAQEHPYALTEYMPDNTGLVRRQGGVGNGFTIGSGKATQYFYGKPLQKELDRLFGSEAGDFSHYLKNMVIDPNGQISVSYIDANGRTVATALAGGSPDKLDELPSAAAAKTGSEASIPFNEDLIAPNDLKRDASALSMSSSATFMASTKGIFTVHYSVNPAALTTTHSQGQFCSNCYYEVLVEARNSCGAPYGSTTSAPFTLNDVACNPNAAPYTGKLDIRVDELGSYNVTYTLRLSEQAINYQTQYYLDHNSDLKKLQAFFEEKLKEIDLAGCYSSCESCKTLGNTPAAFRQKVLDLLATDKFTGIQASSEINTWIDNTWNDLKAKCNSLSCNSLTNATSACEDYLARMKTDVVPGGQYALINYDETQGIYSYKERGINVLRFYNDGSNQDICNTNYVDANGNTVNIRDLSESDFIKAYIDHPEWADKFVKKHVEYCSYVFCKDQNYSPVSNNNEASYNFDKTLRDMVNTGDEAVSRGFYTRSNMNALLNVDPFFNGGRGSSMKTSMSNDLINLSKVIGFNVSGKPVKDIFQFVDWMLYCKPVTNTNDPDIFMNTWSSCAVDPTCRSTSMEWELYRNYYLQLKSKYVRQVKSTSDQSCKNCFIGNEAATVACNTPPLTCPSPAEFTAERRNYRDFWDDIYVDMLYYYQDFYIVHPGGPVNRDVTLKVRRNYGPETNFAYDYIWVTIPAGKSEVMAGFEVTCTSARITCHSNSFTYMEELTCPDVPVPIESSCPNDPLHAAYQEKSRIFNEYVNLEGIINCLNSGTNPLPSDAQNIDRYRAEVLSSIDEEKALWINQLTAVRNEEPAFSSVSPNTILLLAEDLKQVAITNVQNATTPETIRIASSIANGGATAKGFHNFAEVFSYYISSSVIQQGFSADLLERPYPHDKTPIDVNPSSGQITSDICANLSLLKSRYSASGFGGSFYEYLKQELEDDMQLTSDQLLDLEAKCAAGCRYMKDPVLFPVALTTPVSANSDHPFINCSRMAGLQSQFNAAYPGVNVNSKLYYLLFTNFCNHKLGYSLGYTEYEAFSQKCGSNSTAVLYNKPAQSAIPVDEFACERNAIMGAYESAGQVYEMYIAVERQRFRNRYISKCLATQANASIEGKQYEYHFTLYYYDQSGNLVKTIPPEGVRLLTEEQLAQLKYMRATGYALCGNDGITKETDKNIVLNTLSSNFTTAKSLELWLNNMDAIAGGQVRFITPDHKYMYQAAIANKKLWVELYTLQPGTAGDIAITQSNQLVADISSFTIQEWSHVVIQSNNLTSDPWDAYLNGVKLTMNTGANMPGYPFDWSITAGYTLPDEVMGPVKHVRLYSQLLGSTQITENYSNLCFSIASSLQGQGSPLLIWGNFDNGIHSQPITETASVSNPGALQVNANLNMEQSYLPSVVNTFTVEFWVNPQGTHEIDAEDIVGTQGCIDQKYAIYPSYGGSSSSGNACMGVSVGTNGVSVYEHADGYMPPLLAWAGTVKGWTHVAVVYNNKVPSLYINGRFVKTGLTSTKQTISPSYNFVGGGWGYMPGGIDEVRIWNMARTEQQIMDNYVKGIADPASATALAGYWPMDPENGSVLADLSSSNHNVALPGSGYSWITEGGNTAKVEGAVAAGSFIVPQHGMATTYMHNSLNQVVKQVSPDGGTARFWYDRLGKLTASQNAEQLQPLAPGASSNRYSYTKYDAFDRIVELGEKTNTGVEINETVARNNATLQNWMQSGQNGQITQTIYDEAPSYAPGLLTNLRKRVAASIVLSGAIGSQRTAATYYSYDISGNAKTLYQENSKLLEFDALTGLKRIDYDYDLISGKVNKVKYQEGKGDQFYYRYRYDADNRVVDATTSRDGLIWNTEARYRYYLHGPLARTELGNIQVQGLDYAYTLQGWMKGINSQQLDASKDMNQDGLAGTTFQYVARDVMGFSLGYYNGDYQPIESGAPAFGMSYQPLGTAVSGTDLFNGNISNATLAINKFDNGAVKGYSYRYDQVDRLKQMRMHNLAAGGSNWNINSGVMQDYQEDITYDGNGNIFTYKRNGNIAGNYPMDDLTYRYNLNSDGKLVNNKLRSVKDDALDGAYGTDIKTQPNLDNYRYDQIGNLIKDEKEGIDPISWTVYGKISQLTKNGQNIQYAYDAAGNRISKLVTGSGNNILYTFYVRDPQGNVLGVYTRNASLIPSPDDKTKWTEQHLYGSSRLGIWQPNMEVATTWQPPGEGNGQLNLGERAYELCNHLGNVLATISDDKTGIDDDNNKMVDYYTANVLTASDYYPFGMRMPGRIFNSGNYRYGFNGKENDNEAKGEGNQLDYGMRIYDPRIGRFLSVDPLTRSYPWYTPYQFAGNKPIWAIDLDGLEELTTQQLEQAKRENNARLETIKSNARLYGISLRGSSDAIYNANTLGISDWTGATDNLEEYSDVEEQKAYLTGKIAGNIIVGIQSTIEVGGGLTASKYGLRTAAVTGVESGGSGVLVGGGIALGGLIVAGHGALVGKIGATGLADAIKDLYKVNANSTSNASGQQAKSANNGTTPSTGTGAKGTYKDVGGHHVHAKAGFKDNLSYDKNVGFSISQDYMKSRNWDHQLMTNKQRELFKELANSGRANTLKEHSRIAIEALKAGGATDMEARKLVNESLKNLQSQGVTYPTNIPWHY</sequence>
<dbReference type="RefSeq" id="WP_209142145.1">
    <property type="nucleotide sequence ID" value="NZ_JAGHKO010000011.1"/>
</dbReference>
<accession>A0ABS3Z1F7</accession>
<evidence type="ECO:0000313" key="3">
    <source>
        <dbReference type="Proteomes" id="UP000677244"/>
    </source>
</evidence>
<comment type="caution">
    <text evidence="2">The sequence shown here is derived from an EMBL/GenBank/DDBJ whole genome shotgun (WGS) entry which is preliminary data.</text>
</comment>